<dbReference type="EMBL" id="SHKL01000002">
    <property type="protein sequence ID" value="RZT75505.1"/>
    <property type="molecule type" value="Genomic_DNA"/>
</dbReference>
<gene>
    <name evidence="2" type="ORF">EV383_6246</name>
</gene>
<proteinExistence type="predicted"/>
<keyword evidence="3" id="KW-1185">Reference proteome</keyword>
<organism evidence="2 3">
    <name type="scientific">Pseudonocardia sediminis</name>
    <dbReference type="NCBI Taxonomy" id="1397368"/>
    <lineage>
        <taxon>Bacteria</taxon>
        <taxon>Bacillati</taxon>
        <taxon>Actinomycetota</taxon>
        <taxon>Actinomycetes</taxon>
        <taxon>Pseudonocardiales</taxon>
        <taxon>Pseudonocardiaceae</taxon>
        <taxon>Pseudonocardia</taxon>
    </lineage>
</organism>
<evidence type="ECO:0000313" key="3">
    <source>
        <dbReference type="Proteomes" id="UP000291591"/>
    </source>
</evidence>
<reference evidence="2 3" key="1">
    <citation type="submission" date="2019-02" db="EMBL/GenBank/DDBJ databases">
        <title>Sequencing the genomes of 1000 actinobacteria strains.</title>
        <authorList>
            <person name="Klenk H.-P."/>
        </authorList>
    </citation>
    <scope>NUCLEOTIDE SEQUENCE [LARGE SCALE GENOMIC DNA]</scope>
    <source>
        <strain evidence="2 3">DSM 45779</strain>
    </source>
</reference>
<comment type="caution">
    <text evidence="2">The sequence shown here is derived from an EMBL/GenBank/DDBJ whole genome shotgun (WGS) entry which is preliminary data.</text>
</comment>
<feature type="region of interest" description="Disordered" evidence="1">
    <location>
        <begin position="1"/>
        <end position="24"/>
    </location>
</feature>
<dbReference type="RefSeq" id="WP_130295399.1">
    <property type="nucleotide sequence ID" value="NZ_SHKL01000002.1"/>
</dbReference>
<protein>
    <submittedName>
        <fullName evidence="2">Uncharacterized protein</fullName>
    </submittedName>
</protein>
<evidence type="ECO:0000256" key="1">
    <source>
        <dbReference type="SAM" id="MobiDB-lite"/>
    </source>
</evidence>
<dbReference type="AlphaFoldDB" id="A0A4Q7UC64"/>
<name>A0A4Q7UC64_PSEST</name>
<dbReference type="Proteomes" id="UP000291591">
    <property type="component" value="Unassembled WGS sequence"/>
</dbReference>
<sequence>MTTSHDPAIPAQPRTPTREDITSARATGDRLRAAYAAAAGVTGSAWADREQQALDGLRAVAAFLRHHPNTDVARAITQTLQTLPETGHGALG</sequence>
<evidence type="ECO:0000313" key="2">
    <source>
        <dbReference type="EMBL" id="RZT75505.1"/>
    </source>
</evidence>
<accession>A0A4Q7UC64</accession>